<dbReference type="GO" id="GO:0097363">
    <property type="term" value="F:protein O-acetylglucosaminyltransferase activity"/>
    <property type="evidence" value="ECO:0007669"/>
    <property type="project" value="UniProtKB-EC"/>
</dbReference>
<dbReference type="PANTHER" id="PTHR44998">
    <property type="match status" value="1"/>
</dbReference>
<organism evidence="10 11">
    <name type="scientific">Parasedimentitalea huanghaiensis</name>
    <dbReference type="NCBI Taxonomy" id="2682100"/>
    <lineage>
        <taxon>Bacteria</taxon>
        <taxon>Pseudomonadati</taxon>
        <taxon>Pseudomonadota</taxon>
        <taxon>Alphaproteobacteria</taxon>
        <taxon>Rhodobacterales</taxon>
        <taxon>Paracoccaceae</taxon>
        <taxon>Parasedimentitalea</taxon>
    </lineage>
</organism>
<keyword evidence="5" id="KW-0808">Transferase</keyword>
<reference evidence="10 11" key="1">
    <citation type="submission" date="2019-12" db="EMBL/GenBank/DDBJ databases">
        <authorList>
            <person name="Zhang Y.-J."/>
        </authorList>
    </citation>
    <scope>NUCLEOTIDE SEQUENCE [LARGE SCALE GENOMIC DNA]</scope>
    <source>
        <strain evidence="10 11">CY05</strain>
    </source>
</reference>
<comment type="pathway">
    <text evidence="1">Protein modification; protein glycosylation.</text>
</comment>
<keyword evidence="7 8" id="KW-0802">TPR repeat</keyword>
<sequence length="724" mass="81777">MAKLSVDKAFFKAKFHAKNGEIEEAKKVYQAVLQAFPRNKRAQQGLVALNKPKQSAATQGLPQDTAKKLLNLYNQGQLVAAAEQAQTLTVLYPESFVFWTILGAAQNGLGKFIEAAAAFKKVTELNPNSADGYYNMGNALKKQGKLEEAIEAYNKALAIKPDNADCYYNMGNALKDQGKLDEAIEAFNKAVAIKPDYVEAFRSMGNALSEQGKLEEAIGAFNKVLAIKPDNAEFYYNLGNLNHRVSAHNQVGRLYASALDLSPFDARYALAKLSRSLPIVLSKETNENPLKSFDDELESFCVWSKPTKAELDLRENFGSSLPFYLAYYPENMVERLTLYSDAVNFADLDRVVNSKRKDAKIKIGIITGHLSQHSVFNVLTKGILSNLDRLQFSVHAYITNENGENEQIKDSLDFDDFFSISSENQKRDMAEKILADELDVLWYPEVGMEPVTAWLSVQRLAPVQFASWGHPITTGFKNMDYFLSGELIEGVDSEKHYREKLIKLPGTGCVTEFGKWASKPGDWEKSYLHENELTFLIPQSPFKFHPHNDEIIVQIAKEIPEAKFLLPDSEKFPGSIELILGRLKDRFEQDDVPFNDRFVTFPWMKTDEFLSLMEKADIYLDLPTFSGYTTAWLGINCGIPIVTFEGEFMRQRLASGLLRKIGITDTIAQSLEDYVLIARRLASLRDEQLLWEEYRRKIKNAALMADNDFSVVRAFEKFVLQAVK</sequence>
<dbReference type="Proteomes" id="UP000478892">
    <property type="component" value="Unassembled WGS sequence"/>
</dbReference>
<accession>A0A6L6WJF5</accession>
<evidence type="ECO:0000256" key="5">
    <source>
        <dbReference type="ARBA" id="ARBA00022679"/>
    </source>
</evidence>
<dbReference type="PANTHER" id="PTHR44998:SF1">
    <property type="entry name" value="UDP-N-ACETYLGLUCOSAMINE--PEPTIDE N-ACETYLGLUCOSAMINYLTRANSFERASE 110 KDA SUBUNIT"/>
    <property type="match status" value="1"/>
</dbReference>
<comment type="caution">
    <text evidence="10">The sequence shown here is derived from an EMBL/GenBank/DDBJ whole genome shotgun (WGS) entry which is preliminary data.</text>
</comment>
<dbReference type="GO" id="GO:0006493">
    <property type="term" value="P:protein O-linked glycosylation"/>
    <property type="evidence" value="ECO:0007669"/>
    <property type="project" value="TreeGrafter"/>
</dbReference>
<dbReference type="EMBL" id="WQLV01000009">
    <property type="protein sequence ID" value="MVO17109.1"/>
    <property type="molecule type" value="Genomic_DNA"/>
</dbReference>
<evidence type="ECO:0000256" key="4">
    <source>
        <dbReference type="ARBA" id="ARBA00022676"/>
    </source>
</evidence>
<dbReference type="Pfam" id="PF13432">
    <property type="entry name" value="TPR_16"/>
    <property type="match status" value="1"/>
</dbReference>
<evidence type="ECO:0000256" key="7">
    <source>
        <dbReference type="ARBA" id="ARBA00022803"/>
    </source>
</evidence>
<feature type="repeat" description="TPR" evidence="8">
    <location>
        <begin position="198"/>
        <end position="231"/>
    </location>
</feature>
<gene>
    <name evidence="10" type="ORF">GO984_14935</name>
</gene>
<keyword evidence="6" id="KW-0677">Repeat</keyword>
<evidence type="ECO:0000256" key="6">
    <source>
        <dbReference type="ARBA" id="ARBA00022737"/>
    </source>
</evidence>
<dbReference type="RefSeq" id="WP_157023427.1">
    <property type="nucleotide sequence ID" value="NZ_WQLV01000009.1"/>
</dbReference>
<dbReference type="InterPro" id="IPR019734">
    <property type="entry name" value="TPR_rpt"/>
</dbReference>
<keyword evidence="4" id="KW-0328">Glycosyltransferase</keyword>
<proteinExistence type="inferred from homology"/>
<evidence type="ECO:0000313" key="10">
    <source>
        <dbReference type="EMBL" id="MVO17109.1"/>
    </source>
</evidence>
<evidence type="ECO:0000256" key="1">
    <source>
        <dbReference type="ARBA" id="ARBA00004922"/>
    </source>
</evidence>
<dbReference type="PROSITE" id="PS50005">
    <property type="entry name" value="TPR"/>
    <property type="match status" value="4"/>
</dbReference>
<feature type="repeat" description="TPR" evidence="8">
    <location>
        <begin position="130"/>
        <end position="163"/>
    </location>
</feature>
<evidence type="ECO:0000259" key="9">
    <source>
        <dbReference type="Pfam" id="PF13844"/>
    </source>
</evidence>
<dbReference type="AlphaFoldDB" id="A0A6L6WJF5"/>
<dbReference type="Pfam" id="PF13844">
    <property type="entry name" value="Glyco_transf_41"/>
    <property type="match status" value="2"/>
</dbReference>
<dbReference type="Pfam" id="PF13414">
    <property type="entry name" value="TPR_11"/>
    <property type="match status" value="2"/>
</dbReference>
<evidence type="ECO:0000256" key="8">
    <source>
        <dbReference type="PROSITE-ProRule" id="PRU00339"/>
    </source>
</evidence>
<dbReference type="Gene3D" id="1.25.40.10">
    <property type="entry name" value="Tetratricopeptide repeat domain"/>
    <property type="match status" value="3"/>
</dbReference>
<name>A0A6L6WJF5_9RHOB</name>
<evidence type="ECO:0000256" key="2">
    <source>
        <dbReference type="ARBA" id="ARBA00005386"/>
    </source>
</evidence>
<evidence type="ECO:0000313" key="11">
    <source>
        <dbReference type="Proteomes" id="UP000478892"/>
    </source>
</evidence>
<keyword evidence="11" id="KW-1185">Reference proteome</keyword>
<dbReference type="Gene3D" id="3.40.50.2000">
    <property type="entry name" value="Glycogen Phosphorylase B"/>
    <property type="match status" value="1"/>
</dbReference>
<dbReference type="SUPFAM" id="SSF48452">
    <property type="entry name" value="TPR-like"/>
    <property type="match status" value="1"/>
</dbReference>
<dbReference type="InterPro" id="IPR029489">
    <property type="entry name" value="OGT/SEC/SPY_C"/>
</dbReference>
<feature type="repeat" description="TPR" evidence="8">
    <location>
        <begin position="164"/>
        <end position="197"/>
    </location>
</feature>
<protein>
    <recommendedName>
        <fullName evidence="3">protein O-GlcNAc transferase</fullName>
        <ecNumber evidence="3">2.4.1.255</ecNumber>
    </recommendedName>
</protein>
<evidence type="ECO:0000256" key="3">
    <source>
        <dbReference type="ARBA" id="ARBA00011970"/>
    </source>
</evidence>
<feature type="domain" description="O-GlcNAc transferase C-terminal" evidence="9">
    <location>
        <begin position="542"/>
        <end position="686"/>
    </location>
</feature>
<feature type="repeat" description="TPR" evidence="8">
    <location>
        <begin position="96"/>
        <end position="129"/>
    </location>
</feature>
<comment type="similarity">
    <text evidence="2">Belongs to the glycosyltransferase 41 family. O-GlcNAc transferase subfamily.</text>
</comment>
<dbReference type="InterPro" id="IPR011990">
    <property type="entry name" value="TPR-like_helical_dom_sf"/>
</dbReference>
<dbReference type="PROSITE" id="PS50293">
    <property type="entry name" value="TPR_REGION"/>
    <property type="match status" value="3"/>
</dbReference>
<dbReference type="SMART" id="SM00028">
    <property type="entry name" value="TPR"/>
    <property type="match status" value="6"/>
</dbReference>
<dbReference type="EC" id="2.4.1.255" evidence="3"/>
<dbReference type="Gene3D" id="3.40.50.11380">
    <property type="match status" value="1"/>
</dbReference>
<feature type="domain" description="O-GlcNAc transferase C-terminal" evidence="9">
    <location>
        <begin position="353"/>
        <end position="508"/>
    </location>
</feature>